<dbReference type="GO" id="GO:0004540">
    <property type="term" value="F:RNA nuclease activity"/>
    <property type="evidence" value="ECO:0007669"/>
    <property type="project" value="InterPro"/>
</dbReference>
<dbReference type="InterPro" id="IPR052379">
    <property type="entry name" value="Type_VII_TA_RNase"/>
</dbReference>
<dbReference type="EMBL" id="PGUY01000023">
    <property type="protein sequence ID" value="PLT30309.1"/>
    <property type="molecule type" value="Genomic_DNA"/>
</dbReference>
<dbReference type="PANTHER" id="PTHR33397:SF5">
    <property type="entry name" value="RNASE YUTE-RELATED"/>
    <property type="match status" value="1"/>
</dbReference>
<proteinExistence type="inferred from homology"/>
<dbReference type="InterPro" id="IPR037038">
    <property type="entry name" value="HepT-like_sf"/>
</dbReference>
<protein>
    <submittedName>
        <fullName evidence="5">DUF86 domain-containing protein</fullName>
    </submittedName>
</protein>
<organism evidence="5 6">
    <name type="scientific">Peribacillus deserti</name>
    <dbReference type="NCBI Taxonomy" id="673318"/>
    <lineage>
        <taxon>Bacteria</taxon>
        <taxon>Bacillati</taxon>
        <taxon>Bacillota</taxon>
        <taxon>Bacilli</taxon>
        <taxon>Bacillales</taxon>
        <taxon>Bacillaceae</taxon>
        <taxon>Peribacillus</taxon>
    </lineage>
</organism>
<keyword evidence="6" id="KW-1185">Reference proteome</keyword>
<dbReference type="OrthoDB" id="2375467at2"/>
<comment type="caution">
    <text evidence="5">The sequence shown here is derived from an EMBL/GenBank/DDBJ whole genome shotgun (WGS) entry which is preliminary data.</text>
</comment>
<dbReference type="PANTHER" id="PTHR33397">
    <property type="entry name" value="UPF0331 PROTEIN YUTE"/>
    <property type="match status" value="1"/>
</dbReference>
<evidence type="ECO:0000313" key="6">
    <source>
        <dbReference type="Proteomes" id="UP000234748"/>
    </source>
</evidence>
<dbReference type="RefSeq" id="WP_101641193.1">
    <property type="nucleotide sequence ID" value="NZ_PGUY01000023.1"/>
</dbReference>
<dbReference type="GO" id="GO:0110001">
    <property type="term" value="C:toxin-antitoxin complex"/>
    <property type="evidence" value="ECO:0007669"/>
    <property type="project" value="InterPro"/>
</dbReference>
<gene>
    <name evidence="5" type="ORF">CUU66_08180</name>
</gene>
<reference evidence="5 6" key="1">
    <citation type="submission" date="2017-11" db="EMBL/GenBank/DDBJ databases">
        <title>Comparitive Functional Genomics of Dry Heat Resistant strains isolated from the Viking Spacecraft.</title>
        <authorList>
            <person name="Seuylemezian A."/>
            <person name="Cooper K."/>
            <person name="Vaishampayan P."/>
        </authorList>
    </citation>
    <scope>NUCLEOTIDE SEQUENCE [LARGE SCALE GENOMIC DNA]</scope>
    <source>
        <strain evidence="5 6">V1-29</strain>
    </source>
</reference>
<dbReference type="GO" id="GO:0016787">
    <property type="term" value="F:hydrolase activity"/>
    <property type="evidence" value="ECO:0007669"/>
    <property type="project" value="UniProtKB-KW"/>
</dbReference>
<keyword evidence="1" id="KW-1277">Toxin-antitoxin system</keyword>
<keyword evidence="3" id="KW-0378">Hydrolase</keyword>
<name>A0A2N5M7H6_9BACI</name>
<dbReference type="Proteomes" id="UP000234748">
    <property type="component" value="Unassembled WGS sequence"/>
</dbReference>
<evidence type="ECO:0000256" key="3">
    <source>
        <dbReference type="ARBA" id="ARBA00022801"/>
    </source>
</evidence>
<dbReference type="AlphaFoldDB" id="A0A2N5M7H6"/>
<dbReference type="InterPro" id="IPR008201">
    <property type="entry name" value="HepT-like"/>
</dbReference>
<evidence type="ECO:0000256" key="2">
    <source>
        <dbReference type="ARBA" id="ARBA00022722"/>
    </source>
</evidence>
<evidence type="ECO:0000256" key="4">
    <source>
        <dbReference type="ARBA" id="ARBA00024207"/>
    </source>
</evidence>
<sequence length="150" mass="17032">MYFVDREKIEHTLRFLETQSRLFEELTAGGSIDPESLQALAAERISQTMIDSVLDTGNAMIDGFIMRDPGSFEDIIDILEDEKVVTDKMALSFKQMIPLRKMLIQDYTELSLEVLLTGMNKALPAFKEYPASIRSYIRNELGPVSAFKSE</sequence>
<accession>A0A2N5M7H6</accession>
<keyword evidence="2" id="KW-0540">Nuclease</keyword>
<dbReference type="Pfam" id="PF01934">
    <property type="entry name" value="HepT-like"/>
    <property type="match status" value="1"/>
</dbReference>
<dbReference type="Gene3D" id="1.20.120.580">
    <property type="entry name" value="bsu32300-like"/>
    <property type="match status" value="1"/>
</dbReference>
<evidence type="ECO:0000256" key="1">
    <source>
        <dbReference type="ARBA" id="ARBA00022649"/>
    </source>
</evidence>
<evidence type="ECO:0000313" key="5">
    <source>
        <dbReference type="EMBL" id="PLT30309.1"/>
    </source>
</evidence>
<comment type="similarity">
    <text evidence="4">Belongs to the HepT RNase toxin family.</text>
</comment>